<evidence type="ECO:0000259" key="1">
    <source>
        <dbReference type="Pfam" id="PF08818"/>
    </source>
</evidence>
<gene>
    <name evidence="2" type="ORF">P7D85_04675</name>
</gene>
<dbReference type="RefSeq" id="WP_311820826.1">
    <property type="nucleotide sequence ID" value="NZ_JARPYF010000001.1"/>
</dbReference>
<dbReference type="Gene3D" id="3.90.1150.200">
    <property type="match status" value="1"/>
</dbReference>
<organism evidence="2 3">
    <name type="scientific">Enterococcus hulanensis</name>
    <dbReference type="NCBI Taxonomy" id="2559929"/>
    <lineage>
        <taxon>Bacteria</taxon>
        <taxon>Bacillati</taxon>
        <taxon>Bacillota</taxon>
        <taxon>Bacilli</taxon>
        <taxon>Lactobacillales</taxon>
        <taxon>Enterococcaceae</taxon>
        <taxon>Enterococcus</taxon>
    </lineage>
</organism>
<keyword evidence="3" id="KW-1185">Reference proteome</keyword>
<dbReference type="Proteomes" id="UP001252875">
    <property type="component" value="Unassembled WGS sequence"/>
</dbReference>
<dbReference type="SUPFAM" id="SSF159888">
    <property type="entry name" value="YdhG-like"/>
    <property type="match status" value="1"/>
</dbReference>
<comment type="caution">
    <text evidence="2">The sequence shown here is derived from an EMBL/GenBank/DDBJ whole genome shotgun (WGS) entry which is preliminary data.</text>
</comment>
<dbReference type="EMBL" id="JARPYI010000001">
    <property type="protein sequence ID" value="MDT2599057.1"/>
    <property type="molecule type" value="Genomic_DNA"/>
</dbReference>
<evidence type="ECO:0000313" key="3">
    <source>
        <dbReference type="Proteomes" id="UP001252875"/>
    </source>
</evidence>
<proteinExistence type="predicted"/>
<dbReference type="InterPro" id="IPR014922">
    <property type="entry name" value="YdhG-like"/>
</dbReference>
<protein>
    <submittedName>
        <fullName evidence="2">DUF1801 domain-containing protein</fullName>
    </submittedName>
</protein>
<accession>A0ABU3EWK6</accession>
<name>A0ABU3EWK6_9ENTE</name>
<feature type="domain" description="YdhG-like" evidence="1">
    <location>
        <begin position="16"/>
        <end position="111"/>
    </location>
</feature>
<evidence type="ECO:0000313" key="2">
    <source>
        <dbReference type="EMBL" id="MDT2599057.1"/>
    </source>
</evidence>
<sequence length="122" mass="14532">MENFEDYLKQLENDEHRAKLRTLFQQILTDFPELATRIAWNEPMFTHHDTFIIGFSTAKNHFSVSPEVACLKKFLPAIEKIGYGHTNNIFRIKWNEAIDYALIKDMIAFNIEDKAEYTKFWR</sequence>
<dbReference type="Pfam" id="PF08818">
    <property type="entry name" value="DUF1801"/>
    <property type="match status" value="1"/>
</dbReference>
<reference evidence="2 3" key="1">
    <citation type="submission" date="2023-03" db="EMBL/GenBank/DDBJ databases">
        <authorList>
            <person name="Shen W."/>
            <person name="Cai J."/>
        </authorList>
    </citation>
    <scope>NUCLEOTIDE SEQUENCE [LARGE SCALE GENOMIC DNA]</scope>
    <source>
        <strain evidence="2 3">D6-4</strain>
    </source>
</reference>